<feature type="chain" id="PRO_5001619417" description="DUF2167 domain-containing protein" evidence="2">
    <location>
        <begin position="21"/>
        <end position="304"/>
    </location>
</feature>
<proteinExistence type="predicted"/>
<dbReference type="Pfam" id="PF09935">
    <property type="entry name" value="DUF2167"/>
    <property type="match status" value="1"/>
</dbReference>
<dbReference type="InterPro" id="IPR018682">
    <property type="entry name" value="DUF2167_membr"/>
</dbReference>
<evidence type="ECO:0000313" key="4">
    <source>
        <dbReference type="Proteomes" id="UP000027190"/>
    </source>
</evidence>
<organism evidence="3 4">
    <name type="scientific">Hyphomonas chukchiensis</name>
    <dbReference type="NCBI Taxonomy" id="1280947"/>
    <lineage>
        <taxon>Bacteria</taxon>
        <taxon>Pseudomonadati</taxon>
        <taxon>Pseudomonadota</taxon>
        <taxon>Alphaproteobacteria</taxon>
        <taxon>Hyphomonadales</taxon>
        <taxon>Hyphomonadaceae</taxon>
        <taxon>Hyphomonas</taxon>
    </lineage>
</organism>
<dbReference type="STRING" id="1280947.HY30_05055"/>
<dbReference type="PATRIC" id="fig|1280947.3.peg.2195"/>
<keyword evidence="1" id="KW-0812">Transmembrane</keyword>
<keyword evidence="1" id="KW-0472">Membrane</keyword>
<dbReference type="EMBL" id="AWFG01000030">
    <property type="protein sequence ID" value="KCZ57544.1"/>
    <property type="molecule type" value="Genomic_DNA"/>
</dbReference>
<keyword evidence="4" id="KW-1185">Reference proteome</keyword>
<dbReference type="eggNOG" id="COG4714">
    <property type="taxonomic scope" value="Bacteria"/>
</dbReference>
<keyword evidence="2" id="KW-0732">Signal</keyword>
<dbReference type="AlphaFoldDB" id="A0A062ULT0"/>
<evidence type="ECO:0008006" key="5">
    <source>
        <dbReference type="Google" id="ProtNLM"/>
    </source>
</evidence>
<evidence type="ECO:0000256" key="1">
    <source>
        <dbReference type="SAM" id="Phobius"/>
    </source>
</evidence>
<keyword evidence="1" id="KW-1133">Transmembrane helix</keyword>
<accession>A0A062ULT0</accession>
<sequence>MSKAGYVLAAGMLASAMAVAQEPAPVSDEEMQAAYQQHVEDILASVSPEHGIIALKGAPVSLDVPEDFDFYDSAESQTILEDLWGNPPDSTILGMLFPAGETAASSVWGAVLTYEATGYVSDEDAASQDYDALLASMQKQTREANPEYKRQGYPTVELVGWAVPPSYDAQSHGVSWAKDLVFDDSETHTLNYDMRLLGRRGVLSVNFVAPIDAVGEVKDVAPDVLDIPHFDPGSTYADYVDGDKKAGYGVAALIAGTTGAVVAKKLGLLGVGLLVLKKGWIIVLALLGGVGGWFKRTFGGGARD</sequence>
<dbReference type="Proteomes" id="UP000027190">
    <property type="component" value="Unassembled WGS sequence"/>
</dbReference>
<feature type="transmembrane region" description="Helical" evidence="1">
    <location>
        <begin position="275"/>
        <end position="294"/>
    </location>
</feature>
<gene>
    <name evidence="3" type="ORF">HY30_05055</name>
</gene>
<evidence type="ECO:0000256" key="2">
    <source>
        <dbReference type="SAM" id="SignalP"/>
    </source>
</evidence>
<feature type="signal peptide" evidence="2">
    <location>
        <begin position="1"/>
        <end position="20"/>
    </location>
</feature>
<reference evidence="3 4" key="1">
    <citation type="journal article" date="2014" name="Antonie Van Leeuwenhoek">
        <title>Hyphomonas beringensis sp. nov. and Hyphomonas chukchiensis sp. nov., isolated from surface seawater of the Bering Sea and Chukchi Sea.</title>
        <authorList>
            <person name="Li C."/>
            <person name="Lai Q."/>
            <person name="Li G."/>
            <person name="Dong C."/>
            <person name="Wang J."/>
            <person name="Liao Y."/>
            <person name="Shao Z."/>
        </authorList>
    </citation>
    <scope>NUCLEOTIDE SEQUENCE [LARGE SCALE GENOMIC DNA]</scope>
    <source>
        <strain evidence="3 4">BH-BN04-4</strain>
    </source>
</reference>
<protein>
    <recommendedName>
        <fullName evidence="5">DUF2167 domain-containing protein</fullName>
    </recommendedName>
</protein>
<name>A0A062ULT0_9PROT</name>
<dbReference type="RefSeq" id="WP_034740181.1">
    <property type="nucleotide sequence ID" value="NZ_AWFG01000030.1"/>
</dbReference>
<dbReference type="OrthoDB" id="196355at2"/>
<evidence type="ECO:0000313" key="3">
    <source>
        <dbReference type="EMBL" id="KCZ57544.1"/>
    </source>
</evidence>
<comment type="caution">
    <text evidence="3">The sequence shown here is derived from an EMBL/GenBank/DDBJ whole genome shotgun (WGS) entry which is preliminary data.</text>
</comment>